<proteinExistence type="predicted"/>
<sequence>MQPRGGLNKYCYRTGLTNYYHERGMFSIRNGGTTKARPEGSATSHPDTCPRPVPAGLGLFPKRRQDQSVLRAARTAGSLATPTLLLGLPVARLARAGLTLVAAADDRGFLVIVGNAEFTGFQAPDLVAQAAGFLEFEVGGGIAHLLFELLDIGAQVVADEVVLALGIDVHQHAVAAGRIRHDIGDAALDRLRGDAVFGVVFFLLGPAAVGFRDGAFHAAGHAVGIEDHAAIHVTRGAADGLDQR</sequence>
<evidence type="ECO:0000313" key="2">
    <source>
        <dbReference type="EMBL" id="OMP13126.1"/>
    </source>
</evidence>
<keyword evidence="3" id="KW-1185">Reference proteome</keyword>
<evidence type="ECO:0000256" key="1">
    <source>
        <dbReference type="SAM" id="MobiDB-lite"/>
    </source>
</evidence>
<dbReference type="Proteomes" id="UP000187203">
    <property type="component" value="Unassembled WGS sequence"/>
</dbReference>
<dbReference type="AlphaFoldDB" id="A0A1R3L1A6"/>
<comment type="caution">
    <text evidence="2">The sequence shown here is derived from an EMBL/GenBank/DDBJ whole genome shotgun (WGS) entry which is preliminary data.</text>
</comment>
<feature type="non-terminal residue" evidence="2">
    <location>
        <position position="244"/>
    </location>
</feature>
<reference evidence="3" key="1">
    <citation type="submission" date="2013-09" db="EMBL/GenBank/DDBJ databases">
        <title>Corchorus olitorius genome sequencing.</title>
        <authorList>
            <person name="Alam M."/>
            <person name="Haque M.S."/>
            <person name="Islam M.S."/>
            <person name="Emdad E.M."/>
            <person name="Islam M.M."/>
            <person name="Ahmed B."/>
            <person name="Halim A."/>
            <person name="Hossen Q.M.M."/>
            <person name="Hossain M.Z."/>
            <person name="Ahmed R."/>
            <person name="Khan M.M."/>
            <person name="Islam R."/>
            <person name="Rashid M.M."/>
            <person name="Khan S.A."/>
            <person name="Rahman M.S."/>
            <person name="Alam M."/>
            <person name="Yahiya A.S."/>
            <person name="Khan M.S."/>
            <person name="Azam M.S."/>
            <person name="Haque T."/>
            <person name="Lashkar M.Z.H."/>
            <person name="Akhand A.I."/>
            <person name="Morshed G."/>
            <person name="Roy S."/>
            <person name="Uddin K.S."/>
            <person name="Rabeya T."/>
            <person name="Hossain A.S."/>
            <person name="Chowdhury A."/>
            <person name="Snigdha A.R."/>
            <person name="Mortoza M.S."/>
            <person name="Matin S.A."/>
            <person name="Hoque S.M.E."/>
            <person name="Islam M.K."/>
            <person name="Roy D.K."/>
            <person name="Haider R."/>
            <person name="Moosa M.M."/>
            <person name="Elias S.M."/>
            <person name="Hasan A.M."/>
            <person name="Jahan S."/>
            <person name="Shafiuddin M."/>
            <person name="Mahmood N."/>
            <person name="Shommy N.S."/>
        </authorList>
    </citation>
    <scope>NUCLEOTIDE SEQUENCE [LARGE SCALE GENOMIC DNA]</scope>
    <source>
        <strain evidence="3">cv. O-4</strain>
    </source>
</reference>
<feature type="region of interest" description="Disordered" evidence="1">
    <location>
        <begin position="30"/>
        <end position="53"/>
    </location>
</feature>
<accession>A0A1R3L1A6</accession>
<organism evidence="2 3">
    <name type="scientific">Corchorus olitorius</name>
    <dbReference type="NCBI Taxonomy" id="93759"/>
    <lineage>
        <taxon>Eukaryota</taxon>
        <taxon>Viridiplantae</taxon>
        <taxon>Streptophyta</taxon>
        <taxon>Embryophyta</taxon>
        <taxon>Tracheophyta</taxon>
        <taxon>Spermatophyta</taxon>
        <taxon>Magnoliopsida</taxon>
        <taxon>eudicotyledons</taxon>
        <taxon>Gunneridae</taxon>
        <taxon>Pentapetalae</taxon>
        <taxon>rosids</taxon>
        <taxon>malvids</taxon>
        <taxon>Malvales</taxon>
        <taxon>Malvaceae</taxon>
        <taxon>Grewioideae</taxon>
        <taxon>Apeibeae</taxon>
        <taxon>Corchorus</taxon>
    </lineage>
</organism>
<protein>
    <submittedName>
        <fullName evidence="2">Uncharacterized protein</fullName>
    </submittedName>
</protein>
<dbReference type="EMBL" id="AWUE01005084">
    <property type="protein sequence ID" value="OMP13126.1"/>
    <property type="molecule type" value="Genomic_DNA"/>
</dbReference>
<name>A0A1R3L1A6_9ROSI</name>
<evidence type="ECO:0000313" key="3">
    <source>
        <dbReference type="Proteomes" id="UP000187203"/>
    </source>
</evidence>
<gene>
    <name evidence="2" type="ORF">COLO4_02235</name>
</gene>